<name>A0A6C0LMU5_9ZZZZ</name>
<evidence type="ECO:0000313" key="1">
    <source>
        <dbReference type="EMBL" id="QHU31843.1"/>
    </source>
</evidence>
<dbReference type="AlphaFoldDB" id="A0A6C0LMU5"/>
<organism evidence="1">
    <name type="scientific">viral metagenome</name>
    <dbReference type="NCBI Taxonomy" id="1070528"/>
    <lineage>
        <taxon>unclassified sequences</taxon>
        <taxon>metagenomes</taxon>
        <taxon>organismal metagenomes</taxon>
    </lineage>
</organism>
<reference evidence="1" key="1">
    <citation type="journal article" date="2020" name="Nature">
        <title>Giant virus diversity and host interactions through global metagenomics.</title>
        <authorList>
            <person name="Schulz F."/>
            <person name="Roux S."/>
            <person name="Paez-Espino D."/>
            <person name="Jungbluth S."/>
            <person name="Walsh D.A."/>
            <person name="Denef V.J."/>
            <person name="McMahon K.D."/>
            <person name="Konstantinidis K.T."/>
            <person name="Eloe-Fadrosh E.A."/>
            <person name="Kyrpides N.C."/>
            <person name="Woyke T."/>
        </authorList>
    </citation>
    <scope>NUCLEOTIDE SEQUENCE</scope>
    <source>
        <strain evidence="1">GVMAG-M-3300027963-41</strain>
    </source>
</reference>
<dbReference type="EMBL" id="MN740533">
    <property type="protein sequence ID" value="QHU31843.1"/>
    <property type="molecule type" value="Genomic_DNA"/>
</dbReference>
<protein>
    <submittedName>
        <fullName evidence="1">Uncharacterized protein</fullName>
    </submittedName>
</protein>
<accession>A0A6C0LMU5</accession>
<proteinExistence type="predicted"/>
<sequence length="362" mass="39768">MEVGPKATNKHTLCGYAWGDVVNSLIKAIGAGDMVRSQRWAAELVCSEQGLGKLEAALVQAWATHVAANNPAWCMSWVHAATYIRALWARSGESTKAIRNTPQVRQHVAEAVSSLVLSEKKQLPKLPTAEDCFRDAEAMRTRFRTGQGVVDQLSCRRTWTAGIESNDLRMIGNEFEAACRASNLNRALFWVIWFITLDAQTEQPAVKERGPSHLTPKQRKSVLWFLVDVMKDMANDIAFLSTDERSGIFNVINITWNKLGAKGRRDCLAALTMMICEHIARRSTPRLTTGPNIPSYDAVKSQNAGIDNIYTAIAEEARKFVLEAPKMNGLVEDAASKAAAKMSAVDKMALAYALLSGSGGKK</sequence>